<dbReference type="Proteomes" id="UP000717328">
    <property type="component" value="Unassembled WGS sequence"/>
</dbReference>
<name>A0A9P7KJH8_9AGAR</name>
<keyword evidence="2" id="KW-0479">Metal-binding</keyword>
<evidence type="ECO:0000256" key="8">
    <source>
        <dbReference type="SAM" id="Coils"/>
    </source>
</evidence>
<keyword evidence="3" id="KW-0677">Repeat</keyword>
<evidence type="ECO:0000256" key="7">
    <source>
        <dbReference type="PROSITE-ProRule" id="PRU00042"/>
    </source>
</evidence>
<feature type="compositionally biased region" description="Low complexity" evidence="9">
    <location>
        <begin position="8"/>
        <end position="22"/>
    </location>
</feature>
<sequence length="385" mass="42659">MPMDQDQRSPSPRSPSPTFSDSSADDDTSIPDELLDTMRQSISRSGSPSDPHRGEFTQLEAEDSEDSVTCLWDDCKRVFTHLPTFIKHIHDDHIGVHKSNYTCEWETCQRRGLAQTSRFALISHIRSHTGEKPFTCTLPECDRSFTRSDALAKHLRTQHNISPPAPGRGKYRKRKRAPDEEAPASSSQAPATTPVNHNGSFTTFKIEPSPYPDYPSEPQTGRSHNRTSNGRRRSTSPKSTSLRHGSPDHNRDQDDEVYNSSASDILPASLAAHYSPETDLVHGRSRSKVMYLVMKAKHRYALEQQEALLEALRVTKAELKKEKDAKEAALDDVLGSVFGPQAEPLVSNMPPPPSIMMAPPAPYPGPHTLPPGSHAGNYMTNGNGH</sequence>
<keyword evidence="5" id="KW-0862">Zinc</keyword>
<feature type="compositionally biased region" description="Acidic residues" evidence="9">
    <location>
        <begin position="23"/>
        <end position="35"/>
    </location>
</feature>
<reference evidence="11" key="2">
    <citation type="submission" date="2021-10" db="EMBL/GenBank/DDBJ databases">
        <title>Phylogenomics reveals ancestral predisposition of the termite-cultivated fungus Termitomyces towards a domesticated lifestyle.</title>
        <authorList>
            <person name="Auxier B."/>
            <person name="Grum-Grzhimaylo A."/>
            <person name="Cardenas M.E."/>
            <person name="Lodge J.D."/>
            <person name="Laessoe T."/>
            <person name="Pedersen O."/>
            <person name="Smith M.E."/>
            <person name="Kuyper T.W."/>
            <person name="Franco-Molano E.A."/>
            <person name="Baroni T.J."/>
            <person name="Aanen D.K."/>
        </authorList>
    </citation>
    <scope>NUCLEOTIDE SEQUENCE</scope>
    <source>
        <strain evidence="11">D49</strain>
    </source>
</reference>
<dbReference type="Pfam" id="PF00096">
    <property type="entry name" value="zf-C2H2"/>
    <property type="match status" value="1"/>
</dbReference>
<feature type="compositionally biased region" description="Basic residues" evidence="9">
    <location>
        <begin position="223"/>
        <end position="235"/>
    </location>
</feature>
<feature type="compositionally biased region" description="Polar residues" evidence="9">
    <location>
        <begin position="38"/>
        <end position="48"/>
    </location>
</feature>
<dbReference type="InterPro" id="IPR043359">
    <property type="entry name" value="GLI-like"/>
</dbReference>
<dbReference type="SUPFAM" id="SSF57667">
    <property type="entry name" value="beta-beta-alpha zinc fingers"/>
    <property type="match status" value="2"/>
</dbReference>
<dbReference type="Gene3D" id="3.30.160.60">
    <property type="entry name" value="Classic Zinc Finger"/>
    <property type="match status" value="3"/>
</dbReference>
<dbReference type="InterPro" id="IPR056436">
    <property type="entry name" value="Znf-C2H2_ZIC1-5/GLI1-3-like"/>
</dbReference>
<feature type="region of interest" description="Disordered" evidence="9">
    <location>
        <begin position="1"/>
        <end position="60"/>
    </location>
</feature>
<dbReference type="OrthoDB" id="3437960at2759"/>
<evidence type="ECO:0000256" key="5">
    <source>
        <dbReference type="ARBA" id="ARBA00022833"/>
    </source>
</evidence>
<comment type="subcellular location">
    <subcellularLocation>
        <location evidence="1">Nucleus</location>
    </subcellularLocation>
</comment>
<evidence type="ECO:0000256" key="6">
    <source>
        <dbReference type="ARBA" id="ARBA00023242"/>
    </source>
</evidence>
<evidence type="ECO:0000256" key="4">
    <source>
        <dbReference type="ARBA" id="ARBA00022771"/>
    </source>
</evidence>
<dbReference type="PANTHER" id="PTHR45718:SF4">
    <property type="entry name" value="TRANSCRIPTIONAL ACTIVATOR CUBITUS INTERRUPTUS"/>
    <property type="match status" value="1"/>
</dbReference>
<evidence type="ECO:0000259" key="10">
    <source>
        <dbReference type="PROSITE" id="PS50157"/>
    </source>
</evidence>
<dbReference type="PANTHER" id="PTHR45718">
    <property type="entry name" value="TRANSCRIPTIONAL ACTIVATOR CUBITUS INTERRUPTUS"/>
    <property type="match status" value="1"/>
</dbReference>
<dbReference type="GO" id="GO:0000978">
    <property type="term" value="F:RNA polymerase II cis-regulatory region sequence-specific DNA binding"/>
    <property type="evidence" value="ECO:0007669"/>
    <property type="project" value="TreeGrafter"/>
</dbReference>
<reference evidence="11" key="1">
    <citation type="submission" date="2021-02" db="EMBL/GenBank/DDBJ databases">
        <authorList>
            <person name="Nieuwenhuis M."/>
            <person name="Van De Peppel L.J.J."/>
        </authorList>
    </citation>
    <scope>NUCLEOTIDE SEQUENCE</scope>
    <source>
        <strain evidence="11">D49</strain>
    </source>
</reference>
<protein>
    <recommendedName>
        <fullName evidence="10">C2H2-type domain-containing protein</fullName>
    </recommendedName>
</protein>
<dbReference type="InterPro" id="IPR036236">
    <property type="entry name" value="Znf_C2H2_sf"/>
</dbReference>
<evidence type="ECO:0000256" key="1">
    <source>
        <dbReference type="ARBA" id="ARBA00004123"/>
    </source>
</evidence>
<dbReference type="Pfam" id="PF23561">
    <property type="entry name" value="zf-C2H2_15"/>
    <property type="match status" value="1"/>
</dbReference>
<gene>
    <name evidence="11" type="ORF">H0H81_004155</name>
</gene>
<feature type="coiled-coil region" evidence="8">
    <location>
        <begin position="302"/>
        <end position="332"/>
    </location>
</feature>
<comment type="caution">
    <text evidence="11">The sequence shown here is derived from an EMBL/GenBank/DDBJ whole genome shotgun (WGS) entry which is preliminary data.</text>
</comment>
<dbReference type="GO" id="GO:0005634">
    <property type="term" value="C:nucleus"/>
    <property type="evidence" value="ECO:0007669"/>
    <property type="project" value="UniProtKB-SubCell"/>
</dbReference>
<accession>A0A9P7KJH8</accession>
<dbReference type="GO" id="GO:0000981">
    <property type="term" value="F:DNA-binding transcription factor activity, RNA polymerase II-specific"/>
    <property type="evidence" value="ECO:0007669"/>
    <property type="project" value="TreeGrafter"/>
</dbReference>
<evidence type="ECO:0000313" key="12">
    <source>
        <dbReference type="Proteomes" id="UP000717328"/>
    </source>
</evidence>
<dbReference type="InterPro" id="IPR013087">
    <property type="entry name" value="Znf_C2H2_type"/>
</dbReference>
<keyword evidence="6" id="KW-0539">Nucleus</keyword>
<evidence type="ECO:0000256" key="3">
    <source>
        <dbReference type="ARBA" id="ARBA00022737"/>
    </source>
</evidence>
<feature type="domain" description="C2H2-type" evidence="10">
    <location>
        <begin position="134"/>
        <end position="164"/>
    </location>
</feature>
<dbReference type="PROSITE" id="PS50157">
    <property type="entry name" value="ZINC_FINGER_C2H2_2"/>
    <property type="match status" value="2"/>
</dbReference>
<organism evidence="11 12">
    <name type="scientific">Sphagnurus paluster</name>
    <dbReference type="NCBI Taxonomy" id="117069"/>
    <lineage>
        <taxon>Eukaryota</taxon>
        <taxon>Fungi</taxon>
        <taxon>Dikarya</taxon>
        <taxon>Basidiomycota</taxon>
        <taxon>Agaricomycotina</taxon>
        <taxon>Agaricomycetes</taxon>
        <taxon>Agaricomycetidae</taxon>
        <taxon>Agaricales</taxon>
        <taxon>Tricholomatineae</taxon>
        <taxon>Lyophyllaceae</taxon>
        <taxon>Sphagnurus</taxon>
    </lineage>
</organism>
<keyword evidence="4 7" id="KW-0863">Zinc-finger</keyword>
<dbReference type="EMBL" id="JABCKI010000107">
    <property type="protein sequence ID" value="KAG5652663.1"/>
    <property type="molecule type" value="Genomic_DNA"/>
</dbReference>
<keyword evidence="8" id="KW-0175">Coiled coil</keyword>
<dbReference type="PROSITE" id="PS00028">
    <property type="entry name" value="ZINC_FINGER_C2H2_1"/>
    <property type="match status" value="2"/>
</dbReference>
<evidence type="ECO:0000256" key="9">
    <source>
        <dbReference type="SAM" id="MobiDB-lite"/>
    </source>
</evidence>
<evidence type="ECO:0000313" key="11">
    <source>
        <dbReference type="EMBL" id="KAG5652663.1"/>
    </source>
</evidence>
<dbReference type="SMART" id="SM00355">
    <property type="entry name" value="ZnF_C2H2"/>
    <property type="match status" value="3"/>
</dbReference>
<feature type="region of interest" description="Disordered" evidence="9">
    <location>
        <begin position="155"/>
        <end position="257"/>
    </location>
</feature>
<feature type="compositionally biased region" description="Polar residues" evidence="9">
    <location>
        <begin position="193"/>
        <end position="203"/>
    </location>
</feature>
<proteinExistence type="predicted"/>
<dbReference type="GO" id="GO:0008270">
    <property type="term" value="F:zinc ion binding"/>
    <property type="evidence" value="ECO:0007669"/>
    <property type="project" value="UniProtKB-KW"/>
</dbReference>
<evidence type="ECO:0000256" key="2">
    <source>
        <dbReference type="ARBA" id="ARBA00022723"/>
    </source>
</evidence>
<feature type="domain" description="C2H2-type" evidence="10">
    <location>
        <begin position="101"/>
        <end position="133"/>
    </location>
</feature>
<keyword evidence="12" id="KW-1185">Reference proteome</keyword>
<dbReference type="FunFam" id="3.30.160.60:FF:000201">
    <property type="entry name" value="C2H2 finger domain protein (Gli3)"/>
    <property type="match status" value="1"/>
</dbReference>
<dbReference type="AlphaFoldDB" id="A0A9P7KJH8"/>